<proteinExistence type="inferred from homology"/>
<dbReference type="PANTHER" id="PTHR11435:SF1">
    <property type="entry name" value="NADH-UBIQUINONE OXIDOREDUCTASE CHAIN 6"/>
    <property type="match status" value="1"/>
</dbReference>
<name>A0A0S2MRP0_9CUCU</name>
<evidence type="ECO:0000256" key="2">
    <source>
        <dbReference type="ARBA" id="ARBA00005698"/>
    </source>
</evidence>
<reference evidence="17" key="1">
    <citation type="submission" date="2012-06" db="EMBL/GenBank/DDBJ databases">
        <title>Mitogenomics of the Coleoptera under dense taxon sampling.</title>
        <authorList>
            <person name="Timmermans M.J.T.N."/>
            <person name="Lim J."/>
            <person name="Dodsworth S."/>
            <person name="Haran J."/>
            <person name="Ahrens D."/>
            <person name="Bocak L."/>
            <person name="London A."/>
            <person name="Culverwell L."/>
            <person name="Vogler A.P."/>
        </authorList>
    </citation>
    <scope>NUCLEOTIDE SEQUENCE</scope>
</reference>
<keyword evidence="8" id="KW-1278">Translocase</keyword>
<evidence type="ECO:0000256" key="7">
    <source>
        <dbReference type="ARBA" id="ARBA00022692"/>
    </source>
</evidence>
<comment type="subcellular location">
    <subcellularLocation>
        <location evidence="1">Mitochondrion membrane</location>
        <topology evidence="1">Multi-pass membrane protein</topology>
    </subcellularLocation>
</comment>
<keyword evidence="13 16" id="KW-0472">Membrane</keyword>
<keyword evidence="5" id="KW-0813">Transport</keyword>
<feature type="transmembrane region" description="Helical" evidence="16">
    <location>
        <begin position="136"/>
        <end position="156"/>
    </location>
</feature>
<evidence type="ECO:0000256" key="6">
    <source>
        <dbReference type="ARBA" id="ARBA00022660"/>
    </source>
</evidence>
<keyword evidence="9" id="KW-0249">Electron transport</keyword>
<keyword evidence="7 16" id="KW-0812">Transmembrane</keyword>
<evidence type="ECO:0000256" key="3">
    <source>
        <dbReference type="ARBA" id="ARBA00012944"/>
    </source>
</evidence>
<comment type="similarity">
    <text evidence="2">Belongs to the complex I subunit 6 family.</text>
</comment>
<evidence type="ECO:0000256" key="15">
    <source>
        <dbReference type="ARBA" id="ARBA00049551"/>
    </source>
</evidence>
<feature type="transmembrane region" description="Helical" evidence="16">
    <location>
        <begin position="47"/>
        <end position="69"/>
    </location>
</feature>
<dbReference type="InterPro" id="IPR050269">
    <property type="entry name" value="ComplexI_Subunit6"/>
</dbReference>
<feature type="transmembrane region" description="Helical" evidence="16">
    <location>
        <begin position="81"/>
        <end position="104"/>
    </location>
</feature>
<comment type="catalytic activity">
    <reaction evidence="15">
        <text>a ubiquinone + NADH + 5 H(+)(in) = a ubiquinol + NAD(+) + 4 H(+)(out)</text>
        <dbReference type="Rhea" id="RHEA:29091"/>
        <dbReference type="Rhea" id="RHEA-COMP:9565"/>
        <dbReference type="Rhea" id="RHEA-COMP:9566"/>
        <dbReference type="ChEBI" id="CHEBI:15378"/>
        <dbReference type="ChEBI" id="CHEBI:16389"/>
        <dbReference type="ChEBI" id="CHEBI:17976"/>
        <dbReference type="ChEBI" id="CHEBI:57540"/>
        <dbReference type="ChEBI" id="CHEBI:57945"/>
        <dbReference type="EC" id="7.1.1.2"/>
    </reaction>
</comment>
<evidence type="ECO:0000256" key="4">
    <source>
        <dbReference type="ARBA" id="ARBA00021095"/>
    </source>
</evidence>
<protein>
    <recommendedName>
        <fullName evidence="4">NADH-ubiquinone oxidoreductase chain 6</fullName>
        <ecNumber evidence="3">7.1.1.2</ecNumber>
    </recommendedName>
    <alternativeName>
        <fullName evidence="14">NADH dehydrogenase subunit 6</fullName>
    </alternativeName>
</protein>
<dbReference type="EC" id="7.1.1.2" evidence="3"/>
<dbReference type="EMBL" id="JX412833">
    <property type="protein sequence ID" value="ALO77384.1"/>
    <property type="molecule type" value="Genomic_DNA"/>
</dbReference>
<evidence type="ECO:0000256" key="1">
    <source>
        <dbReference type="ARBA" id="ARBA00004225"/>
    </source>
</evidence>
<evidence type="ECO:0000256" key="16">
    <source>
        <dbReference type="SAM" id="Phobius"/>
    </source>
</evidence>
<evidence type="ECO:0000256" key="8">
    <source>
        <dbReference type="ARBA" id="ARBA00022967"/>
    </source>
</evidence>
<evidence type="ECO:0000256" key="11">
    <source>
        <dbReference type="ARBA" id="ARBA00023027"/>
    </source>
</evidence>
<evidence type="ECO:0000313" key="17">
    <source>
        <dbReference type="EMBL" id="ALO77384.1"/>
    </source>
</evidence>
<geneLocation type="mitochondrion" evidence="17"/>
<evidence type="ECO:0000256" key="13">
    <source>
        <dbReference type="ARBA" id="ARBA00023136"/>
    </source>
</evidence>
<accession>A0A0S2MRP0</accession>
<dbReference type="GO" id="GO:0008137">
    <property type="term" value="F:NADH dehydrogenase (ubiquinone) activity"/>
    <property type="evidence" value="ECO:0007669"/>
    <property type="project" value="UniProtKB-EC"/>
</dbReference>
<dbReference type="AlphaFoldDB" id="A0A0S2MRP0"/>
<evidence type="ECO:0000256" key="14">
    <source>
        <dbReference type="ARBA" id="ARBA00031019"/>
    </source>
</evidence>
<keyword evidence="12 17" id="KW-0496">Mitochondrion</keyword>
<dbReference type="GO" id="GO:0031966">
    <property type="term" value="C:mitochondrial membrane"/>
    <property type="evidence" value="ECO:0007669"/>
    <property type="project" value="UniProtKB-SubCell"/>
</dbReference>
<sequence>MMMLNYSIIFLSIMMIFMMHPLSMGAIMLFQTLIISLMIGMTNFNYWLSYILFIVMVGGLLILFIYMTSIASNEKFKMSNFLLYLMMLMLMIFILTFIIDQFYFNMKMNNINMNLMNMDNNFKLLTNKFINFPSNLIFYLTIMYLLITLIACVKITSTFKGPMRQFN</sequence>
<evidence type="ECO:0000256" key="9">
    <source>
        <dbReference type="ARBA" id="ARBA00022982"/>
    </source>
</evidence>
<evidence type="ECO:0000256" key="12">
    <source>
        <dbReference type="ARBA" id="ARBA00023128"/>
    </source>
</evidence>
<organism evidence="17">
    <name type="scientific">Clanoptilus assimilis</name>
    <dbReference type="NCBI Taxonomy" id="1205594"/>
    <lineage>
        <taxon>Eukaryota</taxon>
        <taxon>Metazoa</taxon>
        <taxon>Ecdysozoa</taxon>
        <taxon>Arthropoda</taxon>
        <taxon>Hexapoda</taxon>
        <taxon>Insecta</taxon>
        <taxon>Pterygota</taxon>
        <taxon>Neoptera</taxon>
        <taxon>Endopterygota</taxon>
        <taxon>Coleoptera</taxon>
        <taxon>Polyphaga</taxon>
        <taxon>Cucujiformia</taxon>
        <taxon>Melyridae</taxon>
        <taxon>Malachiinae</taxon>
        <taxon>Clanoptilus</taxon>
    </lineage>
</organism>
<keyword evidence="6" id="KW-0679">Respiratory chain</keyword>
<evidence type="ECO:0000256" key="10">
    <source>
        <dbReference type="ARBA" id="ARBA00022989"/>
    </source>
</evidence>
<keyword evidence="10 16" id="KW-1133">Transmembrane helix</keyword>
<dbReference type="PANTHER" id="PTHR11435">
    <property type="entry name" value="NADH UBIQUINONE OXIDOREDUCTASE SUBUNIT ND6"/>
    <property type="match status" value="1"/>
</dbReference>
<gene>
    <name evidence="17" type="primary">nad6</name>
</gene>
<evidence type="ECO:0000256" key="5">
    <source>
        <dbReference type="ARBA" id="ARBA00022448"/>
    </source>
</evidence>
<keyword evidence="11" id="KW-0520">NAD</keyword>